<evidence type="ECO:0000313" key="2">
    <source>
        <dbReference type="Proteomes" id="UP000295281"/>
    </source>
</evidence>
<evidence type="ECO:0000313" key="1">
    <source>
        <dbReference type="EMBL" id="TDQ50733.1"/>
    </source>
</evidence>
<gene>
    <name evidence="1" type="ORF">EV190_11238</name>
</gene>
<dbReference type="SUPFAM" id="SSF109854">
    <property type="entry name" value="DinB/YfiT-like putative metalloenzymes"/>
    <property type="match status" value="1"/>
</dbReference>
<reference evidence="1 2" key="1">
    <citation type="submission" date="2019-03" db="EMBL/GenBank/DDBJ databases">
        <title>Genomic Encyclopedia of Type Strains, Phase IV (KMG-IV): sequencing the most valuable type-strain genomes for metagenomic binning, comparative biology and taxonomic classification.</title>
        <authorList>
            <person name="Goeker M."/>
        </authorList>
    </citation>
    <scope>NUCLEOTIDE SEQUENCE [LARGE SCALE GENOMIC DNA]</scope>
    <source>
        <strain evidence="1 2">DSM 46770</strain>
    </source>
</reference>
<dbReference type="OrthoDB" id="3268903at2"/>
<dbReference type="InterPro" id="IPR017517">
    <property type="entry name" value="Maleyloyr_isom"/>
</dbReference>
<dbReference type="AlphaFoldDB" id="A0A4R6UXS4"/>
<comment type="caution">
    <text evidence="1">The sequence shown here is derived from an EMBL/GenBank/DDBJ whole genome shotgun (WGS) entry which is preliminary data.</text>
</comment>
<dbReference type="InterPro" id="IPR034660">
    <property type="entry name" value="DinB/YfiT-like"/>
</dbReference>
<proteinExistence type="predicted"/>
<dbReference type="RefSeq" id="WP_133742216.1">
    <property type="nucleotide sequence ID" value="NZ_SNYN01000012.1"/>
</dbReference>
<accession>A0A4R6UXS4</accession>
<name>A0A4R6UXS4_9ACTN</name>
<dbReference type="InterPro" id="IPR017519">
    <property type="entry name" value="CHP03085"/>
</dbReference>
<organism evidence="1 2">
    <name type="scientific">Actinorugispora endophytica</name>
    <dbReference type="NCBI Taxonomy" id="1605990"/>
    <lineage>
        <taxon>Bacteria</taxon>
        <taxon>Bacillati</taxon>
        <taxon>Actinomycetota</taxon>
        <taxon>Actinomycetes</taxon>
        <taxon>Streptosporangiales</taxon>
        <taxon>Nocardiopsidaceae</taxon>
        <taxon>Actinorugispora</taxon>
    </lineage>
</organism>
<dbReference type="EMBL" id="SNYN01000012">
    <property type="protein sequence ID" value="TDQ50733.1"/>
    <property type="molecule type" value="Genomic_DNA"/>
</dbReference>
<dbReference type="Gene3D" id="1.20.120.450">
    <property type="entry name" value="dinb family like domain"/>
    <property type="match status" value="1"/>
</dbReference>
<protein>
    <submittedName>
        <fullName evidence="1">Uncharacterized protein (TIGR03085 family)</fullName>
    </submittedName>
</protein>
<dbReference type="NCBIfam" id="TIGR03085">
    <property type="entry name" value="TIGR03085 family metal-binding protein"/>
    <property type="match status" value="1"/>
</dbReference>
<dbReference type="NCBIfam" id="TIGR03083">
    <property type="entry name" value="maleylpyruvate isomerase family mycothiol-dependent enzyme"/>
    <property type="match status" value="1"/>
</dbReference>
<dbReference type="Proteomes" id="UP000295281">
    <property type="component" value="Unassembled WGS sequence"/>
</dbReference>
<keyword evidence="2" id="KW-1185">Reference proteome</keyword>
<sequence length="207" mass="22877">MAVQASAGYARSERAALCDLLTELGPDEPTLCTGWTTRDLATHLVVRERHPLAALGVSGKARAALDELEYDALVALVRRPPRWSISGPALLDRPVNTVEFFVHHEDVRRARLDWRPRTLQRRQAADLWRRIRLFAKLNLRRFPAAVQAEAPGYGRFSAGKGGPRVRIIGAPAEVALFVYGRQSVAHDLALIGPDPLVKRLSDTPLGP</sequence>